<dbReference type="EMBL" id="JBICCN010000419">
    <property type="protein sequence ID" value="KAL3070074.1"/>
    <property type="molecule type" value="Genomic_DNA"/>
</dbReference>
<evidence type="ECO:0000256" key="1">
    <source>
        <dbReference type="SAM" id="MobiDB-lite"/>
    </source>
</evidence>
<evidence type="ECO:0000313" key="2">
    <source>
        <dbReference type="EMBL" id="KAL3070074.1"/>
    </source>
</evidence>
<feature type="region of interest" description="Disordered" evidence="1">
    <location>
        <begin position="88"/>
        <end position="117"/>
    </location>
</feature>
<evidence type="ECO:0000313" key="3">
    <source>
        <dbReference type="Proteomes" id="UP001620645"/>
    </source>
</evidence>
<feature type="compositionally biased region" description="Gly residues" evidence="1">
    <location>
        <begin position="107"/>
        <end position="117"/>
    </location>
</feature>
<proteinExistence type="predicted"/>
<comment type="caution">
    <text evidence="2">The sequence shown here is derived from an EMBL/GenBank/DDBJ whole genome shotgun (WGS) entry which is preliminary data.</text>
</comment>
<organism evidence="2 3">
    <name type="scientific">Heterodera schachtii</name>
    <name type="common">Sugarbeet cyst nematode worm</name>
    <name type="synonym">Tylenchus schachtii</name>
    <dbReference type="NCBI Taxonomy" id="97005"/>
    <lineage>
        <taxon>Eukaryota</taxon>
        <taxon>Metazoa</taxon>
        <taxon>Ecdysozoa</taxon>
        <taxon>Nematoda</taxon>
        <taxon>Chromadorea</taxon>
        <taxon>Rhabditida</taxon>
        <taxon>Tylenchina</taxon>
        <taxon>Tylenchomorpha</taxon>
        <taxon>Tylenchoidea</taxon>
        <taxon>Heteroderidae</taxon>
        <taxon>Heteroderinae</taxon>
        <taxon>Heterodera</taxon>
    </lineage>
</organism>
<reference evidence="2 3" key="1">
    <citation type="submission" date="2024-10" db="EMBL/GenBank/DDBJ databases">
        <authorList>
            <person name="Kim D."/>
        </authorList>
    </citation>
    <scope>NUCLEOTIDE SEQUENCE [LARGE SCALE GENOMIC DNA]</scope>
    <source>
        <strain evidence="2">Taebaek</strain>
    </source>
</reference>
<name>A0ABD2HRL3_HETSC</name>
<protein>
    <submittedName>
        <fullName evidence="2">Uncharacterized protein</fullName>
    </submittedName>
</protein>
<accession>A0ABD2HRL3</accession>
<keyword evidence="3" id="KW-1185">Reference proteome</keyword>
<sequence length="117" mass="12101">MWGRKGARPKTLDIVRRAEALGTATGRRTSACQQTAAEVEDNHKMMAGQNWIIPLLPLLLVVGGRPLAISCQAAGIGSLTSAPVQQAGLFSPGGRRGTTNSCRTKNGGTGGGTKMGK</sequence>
<dbReference type="AlphaFoldDB" id="A0ABD2HRL3"/>
<dbReference type="Proteomes" id="UP001620645">
    <property type="component" value="Unassembled WGS sequence"/>
</dbReference>
<gene>
    <name evidence="2" type="ORF">niasHS_016600</name>
</gene>